<name>A0A098C0F6_9BACT</name>
<accession>A0A098C0F6</accession>
<gene>
    <name evidence="1" type="ORF">ING2E5B_1657</name>
</gene>
<keyword evidence="2" id="KW-1185">Reference proteome</keyword>
<organism evidence="1 2">
    <name type="scientific">Fermentimonas caenicola</name>
    <dbReference type="NCBI Taxonomy" id="1562970"/>
    <lineage>
        <taxon>Bacteria</taxon>
        <taxon>Pseudomonadati</taxon>
        <taxon>Bacteroidota</taxon>
        <taxon>Bacteroidia</taxon>
        <taxon>Bacteroidales</taxon>
        <taxon>Dysgonomonadaceae</taxon>
        <taxon>Fermentimonas</taxon>
    </lineage>
</organism>
<evidence type="ECO:0000313" key="1">
    <source>
        <dbReference type="EMBL" id="CEA16404.1"/>
    </source>
</evidence>
<proteinExistence type="predicted"/>
<dbReference type="EMBL" id="LN515532">
    <property type="protein sequence ID" value="CEA16404.1"/>
    <property type="molecule type" value="Genomic_DNA"/>
</dbReference>
<dbReference type="KEGG" id="pbt:ING2E5B_1657"/>
<reference evidence="1 2" key="1">
    <citation type="submission" date="2014-08" db="EMBL/GenBank/DDBJ databases">
        <authorList>
            <person name="Wibberg D."/>
        </authorList>
    </citation>
    <scope>NUCLEOTIDE SEQUENCE [LARGE SCALE GENOMIC DNA]</scope>
    <source>
        <strain evidence="2">ING2-E5B</strain>
    </source>
</reference>
<evidence type="ECO:0000313" key="2">
    <source>
        <dbReference type="Proteomes" id="UP000032417"/>
    </source>
</evidence>
<dbReference type="STRING" id="1562970.ING2E5B_1657"/>
<sequence>MSEQKIHITRKLLSKRKSLLMHGVGFVTGDPTIELSYPFTLHPGMQVTVTEPGDSKWIYMMLPLEMGSLITDIKIAHHRTGLNSYISLIRLIEQREPISATVVHNEKFNNNMPSTCVISSGCNVIVSKSILLKVCMNFASKDDIIEIGSVEIRYIPTYATLSSIDKNERIEEEQEQIFKFNGISKETEKPFLLELFSQRKKKTILTSKK</sequence>
<dbReference type="HOGENOM" id="CLU_1314476_0_0_10"/>
<protein>
    <submittedName>
        <fullName evidence="1">Uncharacterized protein</fullName>
    </submittedName>
</protein>
<dbReference type="AlphaFoldDB" id="A0A098C0F6"/>
<dbReference type="Proteomes" id="UP000032417">
    <property type="component" value="Chromosome 1"/>
</dbReference>